<keyword evidence="4" id="KW-1185">Reference proteome</keyword>
<evidence type="ECO:0000313" key="6">
    <source>
        <dbReference type="RefSeq" id="XP_013076841.2"/>
    </source>
</evidence>
<evidence type="ECO:0000256" key="1">
    <source>
        <dbReference type="PROSITE-ProRule" id="PRU00042"/>
    </source>
</evidence>
<feature type="compositionally biased region" description="Polar residues" evidence="2">
    <location>
        <begin position="847"/>
        <end position="857"/>
    </location>
</feature>
<proteinExistence type="predicted"/>
<feature type="region of interest" description="Disordered" evidence="2">
    <location>
        <begin position="1"/>
        <end position="25"/>
    </location>
</feature>
<sequence length="1265" mass="142082">MKPPCKVKKQKSARSSNSENLMGVRKTKPKKIEIKKHVWFDLNATIIFPEHSDYQKTVGEHLKQKKSSLRCKSTLSVAKSSKGILKKSFSSVSTRSSSADKDNNSNKSCFDYSVSSHDDNPLQPNLSMQCIKKPLKGILKNKCVNFLESNNSVSHYGCRYSLEKCDENFVSGENVSPCSSHGICDSVTNLRLKSQPITFQNLKTNVVEKASFDSLMSSVSRLQISKVTVSNNNNSDSDILCDLRARSMNPNCVDDPEFEARLDMNNNSQNLDANFMPDNEKVQQDEVFTADQKVSNILCDNLRIRSLESIDISKVKPCLDMNNNSQDWDENLTPDNEIAQQDEVFTADQKIYYMQCDNLVFNEYCEDNADAWLDMNNNSQDWDKNLTHDNEKVQQDEVFTPDQNKKNVIEQSDSQNDALLDPDYSLPPAIFMATTAQSHCPIKSNPLTPGVESNNISKETINLDSVNGNNHSVVSEYLNNVRKTCCEVLTCPVINCGMTFIDETLYRYHLSTLEHSQCNPTKTLVNGTLPLLANFLCPSCGLTFAEESSCIDHMLTQDHLPLLPPVSFFVYTCPQCLSFFPSFLSAAQHMESSNHYITSFSFVDDQKSCHLSSPIPVPYRVMEEFKSRCQKVGCDLLCEDCGLKLLSPLQLNSHLKEAHRVVSKCHQTSIDVFNSFLTHLACAECRQFIYSKTSQSQLCIHTDCPLQGPVLSLKAKSLREFILRCGITDCNVATENDLELKTTVGPSISEPSLSDSCQSKLYQKKISMFRKKLNSNKVKIDKAVAVFCNEVSDLSSSSENDLVNKAPESTNQFEASCSYDYNETNTSHRLKKQGRSNTKRNEEQEDGSPSQNHSSGHSVEKRLPGKRGTSLKRKHNLSLSPDQKKKRKLSQIKDFNIESSDEGAAVKTDVFLQLSSSPSSSTKDGGYLSEEIHLPSECNSYAVDGNHLTQGESVSHESFGLWNLCSFAFDTSSSRQGPIVTESSDLAQNNDNLPSNHENSELSQAVQLEILKGIQNFRKCPCKRNKTNKGKGKGRKHTNDYKTPYKSSCNYCYFKLYHSTIIKNKDIKQTAIQPQQSCAETLRSTALVDPSLRLCLDGPFTFDIPSTSEEFLESAGLSKIMSPQMDHLAQMDRIIFADLENFMIFDLIIEPLLPASFVWGFISSRPGTPYHMETFFANRYPLYCALKCENRVHVSIDIGTSKDAADFAMCLTIAKVDDRLPTSIPFFIVSRDKGFKEVENQMKHSDRKVVLLTPKGYLSAQDFYI</sequence>
<dbReference type="GeneID" id="106063064"/>
<gene>
    <name evidence="5 6" type="primary">LOC106063064</name>
</gene>
<evidence type="ECO:0000256" key="2">
    <source>
        <dbReference type="SAM" id="MobiDB-lite"/>
    </source>
</evidence>
<dbReference type="KEGG" id="bgt:106063064"/>
<feature type="compositionally biased region" description="Basic residues" evidence="2">
    <location>
        <begin position="828"/>
        <end position="838"/>
    </location>
</feature>
<dbReference type="PROSITE" id="PS00028">
    <property type="entry name" value="ZINC_FINGER_C2H2_1"/>
    <property type="match status" value="4"/>
</dbReference>
<evidence type="ECO:0000259" key="3">
    <source>
        <dbReference type="PROSITE" id="PS50157"/>
    </source>
</evidence>
<reference evidence="5 6" key="1">
    <citation type="submission" date="2025-04" db="UniProtKB">
        <authorList>
            <consortium name="RefSeq"/>
        </authorList>
    </citation>
    <scope>IDENTIFICATION</scope>
</reference>
<dbReference type="GO" id="GO:0008270">
    <property type="term" value="F:zinc ion binding"/>
    <property type="evidence" value="ECO:0007669"/>
    <property type="project" value="UniProtKB-KW"/>
</dbReference>
<keyword evidence="1" id="KW-0862">Zinc</keyword>
<dbReference type="Proteomes" id="UP001165740">
    <property type="component" value="Chromosome 5"/>
</dbReference>
<name>A0A9U8E879_BIOGL</name>
<dbReference type="InterPro" id="IPR041192">
    <property type="entry name" value="PIN_11"/>
</dbReference>
<dbReference type="AlphaFoldDB" id="A0A9U8E879"/>
<dbReference type="SMART" id="SM00355">
    <property type="entry name" value="ZnF_C2H2"/>
    <property type="match status" value="4"/>
</dbReference>
<dbReference type="InterPro" id="IPR013087">
    <property type="entry name" value="Znf_C2H2_type"/>
</dbReference>
<dbReference type="RefSeq" id="XP_013076833.2">
    <property type="nucleotide sequence ID" value="XM_013221379.2"/>
</dbReference>
<organism evidence="4 5">
    <name type="scientific">Biomphalaria glabrata</name>
    <name type="common">Bloodfluke planorb</name>
    <name type="synonym">Freshwater snail</name>
    <dbReference type="NCBI Taxonomy" id="6526"/>
    <lineage>
        <taxon>Eukaryota</taxon>
        <taxon>Metazoa</taxon>
        <taxon>Spiralia</taxon>
        <taxon>Lophotrochozoa</taxon>
        <taxon>Mollusca</taxon>
        <taxon>Gastropoda</taxon>
        <taxon>Heterobranchia</taxon>
        <taxon>Euthyneura</taxon>
        <taxon>Panpulmonata</taxon>
        <taxon>Hygrophila</taxon>
        <taxon>Lymnaeoidea</taxon>
        <taxon>Planorbidae</taxon>
        <taxon>Biomphalaria</taxon>
    </lineage>
</organism>
<dbReference type="RefSeq" id="XP_013076841.2">
    <property type="nucleotide sequence ID" value="XM_013221387.2"/>
</dbReference>
<dbReference type="OrthoDB" id="6097353at2759"/>
<evidence type="ECO:0000313" key="4">
    <source>
        <dbReference type="Proteomes" id="UP001165740"/>
    </source>
</evidence>
<feature type="region of interest" description="Disordered" evidence="2">
    <location>
        <begin position="824"/>
        <end position="890"/>
    </location>
</feature>
<keyword evidence="1" id="KW-0479">Metal-binding</keyword>
<keyword evidence="1" id="KW-0863">Zinc-finger</keyword>
<evidence type="ECO:0000313" key="5">
    <source>
        <dbReference type="RefSeq" id="XP_013076833.2"/>
    </source>
</evidence>
<dbReference type="InterPro" id="IPR058949">
    <property type="entry name" value="Zf-C2H2_ZNF451_1st"/>
</dbReference>
<dbReference type="Pfam" id="PF18479">
    <property type="entry name" value="PIN_11"/>
    <property type="match status" value="1"/>
</dbReference>
<feature type="domain" description="C2H2-type" evidence="3">
    <location>
        <begin position="489"/>
        <end position="520"/>
    </location>
</feature>
<protein>
    <submittedName>
        <fullName evidence="5 6">Uncharacterized protein LOC106063064 isoform X1</fullName>
    </submittedName>
</protein>
<dbReference type="Pfam" id="PF23101">
    <property type="entry name" value="Zf-C2H2_ZNF451_1st"/>
    <property type="match status" value="1"/>
</dbReference>
<dbReference type="PROSITE" id="PS50157">
    <property type="entry name" value="ZINC_FINGER_C2H2_2"/>
    <property type="match status" value="2"/>
</dbReference>
<feature type="domain" description="C2H2-type" evidence="3">
    <location>
        <begin position="535"/>
        <end position="564"/>
    </location>
</feature>
<accession>A0A9U8E879</accession>
<feature type="compositionally biased region" description="Basic residues" evidence="2">
    <location>
        <begin position="1"/>
        <end position="12"/>
    </location>
</feature>